<evidence type="ECO:0000313" key="3">
    <source>
        <dbReference type="RefSeq" id="XP_022251193.1"/>
    </source>
</evidence>
<feature type="region of interest" description="Disordered" evidence="1">
    <location>
        <begin position="529"/>
        <end position="645"/>
    </location>
</feature>
<feature type="compositionally biased region" description="Low complexity" evidence="1">
    <location>
        <begin position="537"/>
        <end position="546"/>
    </location>
</feature>
<dbReference type="InterPro" id="IPR039062">
    <property type="entry name" value="SPAT1"/>
</dbReference>
<feature type="region of interest" description="Disordered" evidence="1">
    <location>
        <begin position="256"/>
        <end position="279"/>
    </location>
</feature>
<dbReference type="Proteomes" id="UP000694941">
    <property type="component" value="Unplaced"/>
</dbReference>
<dbReference type="PANTHER" id="PTHR14421">
    <property type="entry name" value="SPERMATOGENESIS-ASSOCIATED PROTEIN 1"/>
    <property type="match status" value="1"/>
</dbReference>
<gene>
    <name evidence="3" type="primary">LOC106467323</name>
</gene>
<feature type="region of interest" description="Disordered" evidence="1">
    <location>
        <begin position="130"/>
        <end position="190"/>
    </location>
</feature>
<feature type="compositionally biased region" description="Polar residues" evidence="1">
    <location>
        <begin position="9"/>
        <end position="20"/>
    </location>
</feature>
<feature type="compositionally biased region" description="Basic and acidic residues" evidence="1">
    <location>
        <begin position="550"/>
        <end position="579"/>
    </location>
</feature>
<feature type="compositionally biased region" description="Polar residues" evidence="1">
    <location>
        <begin position="773"/>
        <end position="788"/>
    </location>
</feature>
<dbReference type="RefSeq" id="XP_022251193.1">
    <property type="nucleotide sequence ID" value="XM_022395485.1"/>
</dbReference>
<feature type="compositionally biased region" description="Polar residues" evidence="1">
    <location>
        <begin position="485"/>
        <end position="495"/>
    </location>
</feature>
<feature type="region of interest" description="Disordered" evidence="1">
    <location>
        <begin position="314"/>
        <end position="343"/>
    </location>
</feature>
<feature type="compositionally biased region" description="Basic and acidic residues" evidence="1">
    <location>
        <begin position="179"/>
        <end position="190"/>
    </location>
</feature>
<sequence length="788" mass="89546">MGDVGAQNLVLTSSNKDRPQSNQLSELHVYLVPNDRWIEKRRLAINQVVDDAVSSGFVRVLPTANLTELRKVINDQLGQDVLPKNYLFLRSVGRNFTQVKPHQEKDMKTKNYMPPFDKIHSQATYVHRKYRRESTQSNNIPSTEKGRQGNREARLARHTIGGQPAIGEGNALSGSTEVEDSHIESRRRKDNEMNYKVEKRETWTRRWNSEGNYSHEERGDEDTNYKVKDMLKDNRVEGGVNNVNERSHVRRTNSIARSQSKNQTDLHNKKGIKNNNKSKMVQNNDGIEVKKRGRMQGVSSKKYKTSIPKKTFHRSENNVANSISLNQTSKDEISTEENNHYSPKINQSDEYVIENTSIKLLDADGSKASDNEIGEIIQYIENEERNSEVESGPVEIRKHVMTSDNNDPDSEEGNKYITRKTVTETREERTEKRSYKRTVNGDMVPMDGGDGQRTIVSENRKELTESEISGEESLDIPHEEEKHNFSSTSEGSMGINSKREPNQTQRGRLKIEVSMKELGDTIIQTDDVKTENKLTETEAANTNVNTDGEDGTREMNKDFHEAGSDDGKIYKEKDGDLTKPSKGSLGDENSFDDRIKNEAEEYGFDDRTRTNEGFVDDSIQNETEGEANLSENSETVEKVNNDAHSSNFKDAEEIVKDLVKDSSELDLDGLQVEKLHDEESVAGGATDEIGGEIKNRIDNDFEKKKKKKGKFPGSSDNSGETYGWAVDGNGKRWYYRQKKPKTKREKDVRNTHRAKTEEADWAPRTSDGGSDLIHSSQIPHQIHQSDFF</sequence>
<feature type="compositionally biased region" description="Basic and acidic residues" evidence="1">
    <location>
        <begin position="421"/>
        <end position="433"/>
    </location>
</feature>
<dbReference type="GeneID" id="106467323"/>
<feature type="compositionally biased region" description="Basic and acidic residues" evidence="1">
    <location>
        <begin position="591"/>
        <end position="610"/>
    </location>
</feature>
<feature type="compositionally biased region" description="Polar residues" evidence="1">
    <location>
        <begin position="317"/>
        <end position="328"/>
    </location>
</feature>
<feature type="compositionally biased region" description="Basic and acidic residues" evidence="1">
    <location>
        <begin position="329"/>
        <end position="339"/>
    </location>
</feature>
<feature type="region of interest" description="Disordered" evidence="1">
    <location>
        <begin position="399"/>
        <end position="509"/>
    </location>
</feature>
<evidence type="ECO:0000313" key="2">
    <source>
        <dbReference type="Proteomes" id="UP000694941"/>
    </source>
</evidence>
<feature type="compositionally biased region" description="Basic residues" evidence="1">
    <location>
        <begin position="733"/>
        <end position="743"/>
    </location>
</feature>
<organism evidence="2 3">
    <name type="scientific">Limulus polyphemus</name>
    <name type="common">Atlantic horseshoe crab</name>
    <dbReference type="NCBI Taxonomy" id="6850"/>
    <lineage>
        <taxon>Eukaryota</taxon>
        <taxon>Metazoa</taxon>
        <taxon>Ecdysozoa</taxon>
        <taxon>Arthropoda</taxon>
        <taxon>Chelicerata</taxon>
        <taxon>Merostomata</taxon>
        <taxon>Xiphosura</taxon>
        <taxon>Limulidae</taxon>
        <taxon>Limulus</taxon>
    </lineage>
</organism>
<reference evidence="3" key="1">
    <citation type="submission" date="2025-08" db="UniProtKB">
        <authorList>
            <consortium name="RefSeq"/>
        </authorList>
    </citation>
    <scope>IDENTIFICATION</scope>
    <source>
        <tissue evidence="3">Muscle</tissue>
    </source>
</reference>
<feature type="compositionally biased region" description="Polar residues" evidence="1">
    <location>
        <begin position="256"/>
        <end position="265"/>
    </location>
</feature>
<dbReference type="PANTHER" id="PTHR14421:SF3">
    <property type="entry name" value="SPERMATOGENESIS-ASSOCIATED PROTEIN 1"/>
    <property type="match status" value="1"/>
</dbReference>
<feature type="region of interest" description="Disordered" evidence="1">
    <location>
        <begin position="677"/>
        <end position="788"/>
    </location>
</feature>
<feature type="compositionally biased region" description="Basic and acidic residues" evidence="1">
    <location>
        <begin position="475"/>
        <end position="484"/>
    </location>
</feature>
<keyword evidence="2" id="KW-1185">Reference proteome</keyword>
<proteinExistence type="predicted"/>
<feature type="compositionally biased region" description="Basic and acidic residues" evidence="1">
    <location>
        <begin position="744"/>
        <end position="758"/>
    </location>
</feature>
<accession>A0ABM1T5N7</accession>
<feature type="compositionally biased region" description="Basic and acidic residues" evidence="1">
    <location>
        <begin position="691"/>
        <end position="703"/>
    </location>
</feature>
<feature type="compositionally biased region" description="Basic and acidic residues" evidence="1">
    <location>
        <begin position="635"/>
        <end position="645"/>
    </location>
</feature>
<protein>
    <submittedName>
        <fullName evidence="3">Uncharacterized protein PFB0145c-like</fullName>
    </submittedName>
</protein>
<name>A0ABM1T5N7_LIMPO</name>
<feature type="compositionally biased region" description="Basic and acidic residues" evidence="1">
    <location>
        <begin position="144"/>
        <end position="155"/>
    </location>
</feature>
<evidence type="ECO:0000256" key="1">
    <source>
        <dbReference type="SAM" id="MobiDB-lite"/>
    </source>
</evidence>
<feature type="region of interest" description="Disordered" evidence="1">
    <location>
        <begin position="1"/>
        <end position="20"/>
    </location>
</feature>